<dbReference type="PANTHER" id="PTHR13355">
    <property type="entry name" value="GLUCOSAMINE 6-PHOSPHATE N-ACETYLTRANSFERASE"/>
    <property type="match status" value="1"/>
</dbReference>
<dbReference type="Proteomes" id="UP000030832">
    <property type="component" value="Unassembled WGS sequence"/>
</dbReference>
<dbReference type="Pfam" id="PF00583">
    <property type="entry name" value="Acetyltransf_1"/>
    <property type="match status" value="1"/>
</dbReference>
<dbReference type="InterPro" id="IPR016181">
    <property type="entry name" value="Acyl_CoA_acyltransferase"/>
</dbReference>
<dbReference type="PANTHER" id="PTHR13355:SF15">
    <property type="entry name" value="GCN5-RELATED N-ACETYLTRANSFERASE 3, CHLOROPLASTIC"/>
    <property type="match status" value="1"/>
</dbReference>
<dbReference type="Gene3D" id="3.40.630.30">
    <property type="match status" value="1"/>
</dbReference>
<dbReference type="SUPFAM" id="SSF55729">
    <property type="entry name" value="Acyl-CoA N-acyltransferases (Nat)"/>
    <property type="match status" value="1"/>
</dbReference>
<evidence type="ECO:0000259" key="1">
    <source>
        <dbReference type="PROSITE" id="PS51186"/>
    </source>
</evidence>
<evidence type="ECO:0000313" key="2">
    <source>
        <dbReference type="EMBL" id="KHF39348.1"/>
    </source>
</evidence>
<accession>A0A0B0IA08</accession>
<dbReference type="GO" id="GO:0008080">
    <property type="term" value="F:N-acetyltransferase activity"/>
    <property type="evidence" value="ECO:0007669"/>
    <property type="project" value="TreeGrafter"/>
</dbReference>
<evidence type="ECO:0000313" key="3">
    <source>
        <dbReference type="Proteomes" id="UP000030832"/>
    </source>
</evidence>
<organism evidence="2 3">
    <name type="scientific">Halalkalibacter okhensis</name>
    <dbReference type="NCBI Taxonomy" id="333138"/>
    <lineage>
        <taxon>Bacteria</taxon>
        <taxon>Bacillati</taxon>
        <taxon>Bacillota</taxon>
        <taxon>Bacilli</taxon>
        <taxon>Bacillales</taxon>
        <taxon>Bacillaceae</taxon>
        <taxon>Halalkalibacter</taxon>
    </lineage>
</organism>
<name>A0A0B0IA08_9BACI</name>
<feature type="domain" description="N-acetyltransferase" evidence="1">
    <location>
        <begin position="3"/>
        <end position="147"/>
    </location>
</feature>
<dbReference type="eggNOG" id="COG0456">
    <property type="taxonomic scope" value="Bacteria"/>
</dbReference>
<dbReference type="STRING" id="333138.LQ50_15770"/>
<comment type="caution">
    <text evidence="2">The sequence shown here is derived from an EMBL/GenBank/DDBJ whole genome shotgun (WGS) entry which is preliminary data.</text>
</comment>
<proteinExistence type="predicted"/>
<dbReference type="PROSITE" id="PS51186">
    <property type="entry name" value="GNAT"/>
    <property type="match status" value="1"/>
</dbReference>
<keyword evidence="3" id="KW-1185">Reference proteome</keyword>
<dbReference type="InterPro" id="IPR039143">
    <property type="entry name" value="GNPNAT1-like"/>
</dbReference>
<dbReference type="EMBL" id="JRJU01000020">
    <property type="protein sequence ID" value="KHF39348.1"/>
    <property type="molecule type" value="Genomic_DNA"/>
</dbReference>
<sequence length="147" mass="16697">MNCKIRRAELSDLSSLSELFVELTEHKTNQYSMKEQFEIISNNPNYFVVVAVENEAVVGTAMGILCNDLVGNCNTFLLVENVVVAPSCRGKGIGQMLMRSLEEFGNRNKCNYVILVSNQNRDDAHSFYEKFGYQKQLGFKKRLNTQV</sequence>
<dbReference type="InterPro" id="IPR000182">
    <property type="entry name" value="GNAT_dom"/>
</dbReference>
<gene>
    <name evidence="2" type="ORF">LQ50_15770</name>
</gene>
<dbReference type="AlphaFoldDB" id="A0A0B0IA08"/>
<dbReference type="CDD" id="cd04301">
    <property type="entry name" value="NAT_SF"/>
    <property type="match status" value="1"/>
</dbReference>
<reference evidence="2 3" key="1">
    <citation type="submission" date="2014-09" db="EMBL/GenBank/DDBJ databases">
        <title>Genome sequencing and annotation of Bacillus Okhensis strain Kh10-101T.</title>
        <authorList>
            <person name="Prakash J.S."/>
        </authorList>
    </citation>
    <scope>NUCLEOTIDE SEQUENCE [LARGE SCALE GENOMIC DNA]</scope>
    <source>
        <strain evidence="3">Kh10-101T</strain>
    </source>
</reference>
<protein>
    <recommendedName>
        <fullName evidence="1">N-acetyltransferase domain-containing protein</fullName>
    </recommendedName>
</protein>